<feature type="transmembrane region" description="Helical" evidence="8">
    <location>
        <begin position="335"/>
        <end position="358"/>
    </location>
</feature>
<dbReference type="KEGG" id="cthi:THC_0377"/>
<dbReference type="PRINTS" id="PR00758">
    <property type="entry name" value="ARSENICPUMP"/>
</dbReference>
<comment type="subcellular location">
    <subcellularLocation>
        <location evidence="1">Cell membrane</location>
        <topology evidence="1">Multi-pass membrane protein</topology>
    </subcellularLocation>
</comment>
<accession>A0A0U5AFK0</accession>
<comment type="similarity">
    <text evidence="2">Belongs to the CitM (TC 2.A.11) transporter family.</text>
</comment>
<evidence type="ECO:0000256" key="1">
    <source>
        <dbReference type="ARBA" id="ARBA00004651"/>
    </source>
</evidence>
<protein>
    <submittedName>
        <fullName evidence="10">Transporter</fullName>
    </submittedName>
</protein>
<evidence type="ECO:0000256" key="4">
    <source>
        <dbReference type="ARBA" id="ARBA00022475"/>
    </source>
</evidence>
<dbReference type="AlphaFoldDB" id="A0A0U5AFK0"/>
<reference evidence="10 11" key="1">
    <citation type="journal article" date="2016" name="Int. J. Syst. Evol. Microbiol.">
        <title>Caldimicrobium thiodismutans sp. nov., a sulfur-disproportionating bacterium isolated from a hot spring, and emended description of the genus Caldimicrobium.</title>
        <authorList>
            <person name="Kojima H."/>
            <person name="Umezawa K."/>
            <person name="Fukui M."/>
        </authorList>
    </citation>
    <scope>NUCLEOTIDE SEQUENCE [LARGE SCALE GENOMIC DNA]</scope>
    <source>
        <strain evidence="10 11">TF1</strain>
    </source>
</reference>
<name>A0A0U5AFK0_9BACT</name>
<dbReference type="PANTHER" id="PTHR43302">
    <property type="entry name" value="TRANSPORTER ARSB-RELATED"/>
    <property type="match status" value="1"/>
</dbReference>
<keyword evidence="7 8" id="KW-0472">Membrane</keyword>
<dbReference type="Proteomes" id="UP000068196">
    <property type="component" value="Chromosome"/>
</dbReference>
<dbReference type="GO" id="GO:0015105">
    <property type="term" value="F:arsenite transmembrane transporter activity"/>
    <property type="evidence" value="ECO:0007669"/>
    <property type="project" value="InterPro"/>
</dbReference>
<dbReference type="PATRIC" id="fig|1653476.3.peg.383"/>
<gene>
    <name evidence="10" type="ORF">THC_0377</name>
</gene>
<keyword evidence="5 8" id="KW-0812">Transmembrane</keyword>
<feature type="transmembrane region" description="Helical" evidence="8">
    <location>
        <begin position="6"/>
        <end position="26"/>
    </location>
</feature>
<sequence>MEIKDLLASLVILLTYVGLTLGHLPFFRMNRAGIILVGVTILSLMGIINLKEAWQSIDAQTLVFLFGIMILNAHLGYAGFFGFSMQALLRYARSPLALLCIISFSSGLLSAFFLNDTMALMLTPLVYGVVKALKLNPNPYLLALMFSVNTGSLMTPTGNPQNILIASISGLSFVTFIKNLWIVSLFGLLLQILILTFIYPEVRSLKPLPPLEMTFRVHKGLLRKGIMVTSGLFLAFLAGLPMAESAFIACGLLLFTRRLRSERYFSKIDWELLILFAGLFILTFTTQKLGLHKPLLVFTQSSYGLLFLTVILSLLISNVPAVLILSPYVTTSKDWLLLAGGSTLAGNLTLLASVANLIVAELLEKGGHTLSFWEHLKIGLPLTLLNLLFLYLWLYLLP</sequence>
<evidence type="ECO:0000256" key="7">
    <source>
        <dbReference type="ARBA" id="ARBA00023136"/>
    </source>
</evidence>
<dbReference type="CDD" id="cd01117">
    <property type="entry name" value="YbiR_permease"/>
    <property type="match status" value="1"/>
</dbReference>
<feature type="transmembrane region" description="Helical" evidence="8">
    <location>
        <begin position="232"/>
        <end position="256"/>
    </location>
</feature>
<dbReference type="EMBL" id="AP014945">
    <property type="protein sequence ID" value="BAU22775.1"/>
    <property type="molecule type" value="Genomic_DNA"/>
</dbReference>
<evidence type="ECO:0000256" key="5">
    <source>
        <dbReference type="ARBA" id="ARBA00022692"/>
    </source>
</evidence>
<reference evidence="11" key="2">
    <citation type="journal article" date="2016" name="Int. J. Syst. Evol. Microbiol.">
        <title>Caldimicrobium thiodismutans sp. nov., a sulfur-disproportionating bacterium isolated from a hot spring.</title>
        <authorList>
            <person name="Kojima H."/>
            <person name="Umezawa K."/>
            <person name="Fukui M."/>
        </authorList>
    </citation>
    <scope>NUCLEOTIDE SEQUENCE [LARGE SCALE GENOMIC DNA]</scope>
    <source>
        <strain evidence="11">TF1</strain>
    </source>
</reference>
<keyword evidence="4" id="KW-1003">Cell membrane</keyword>
<feature type="transmembrane region" description="Helical" evidence="8">
    <location>
        <begin position="62"/>
        <end position="83"/>
    </location>
</feature>
<dbReference type="RefSeq" id="WP_068512559.1">
    <property type="nucleotide sequence ID" value="NZ_AP014945.1"/>
</dbReference>
<organism evidence="10 11">
    <name type="scientific">Caldimicrobium thiodismutans</name>
    <dbReference type="NCBI Taxonomy" id="1653476"/>
    <lineage>
        <taxon>Bacteria</taxon>
        <taxon>Pseudomonadati</taxon>
        <taxon>Thermodesulfobacteriota</taxon>
        <taxon>Thermodesulfobacteria</taxon>
        <taxon>Thermodesulfobacteriales</taxon>
        <taxon>Thermodesulfobacteriaceae</taxon>
        <taxon>Caldimicrobium</taxon>
    </lineage>
</organism>
<keyword evidence="6 8" id="KW-1133">Transmembrane helix</keyword>
<evidence type="ECO:0000256" key="8">
    <source>
        <dbReference type="SAM" id="Phobius"/>
    </source>
</evidence>
<feature type="transmembrane region" description="Helical" evidence="8">
    <location>
        <begin position="268"/>
        <end position="285"/>
    </location>
</feature>
<dbReference type="PANTHER" id="PTHR43302:SF5">
    <property type="entry name" value="TRANSPORTER ARSB-RELATED"/>
    <property type="match status" value="1"/>
</dbReference>
<keyword evidence="11" id="KW-1185">Reference proteome</keyword>
<evidence type="ECO:0000256" key="6">
    <source>
        <dbReference type="ARBA" id="ARBA00022989"/>
    </source>
</evidence>
<keyword evidence="3" id="KW-0813">Transport</keyword>
<feature type="transmembrane region" description="Helical" evidence="8">
    <location>
        <begin position="305"/>
        <end position="328"/>
    </location>
</feature>
<feature type="transmembrane region" description="Helical" evidence="8">
    <location>
        <begin position="378"/>
        <end position="397"/>
    </location>
</feature>
<proteinExistence type="inferred from homology"/>
<feature type="domain" description="Citrate transporter-like" evidence="9">
    <location>
        <begin position="28"/>
        <end position="331"/>
    </location>
</feature>
<feature type="transmembrane region" description="Helical" evidence="8">
    <location>
        <begin position="180"/>
        <end position="199"/>
    </location>
</feature>
<evidence type="ECO:0000256" key="3">
    <source>
        <dbReference type="ARBA" id="ARBA00022448"/>
    </source>
</evidence>
<dbReference type="OrthoDB" id="9809303at2"/>
<feature type="transmembrane region" description="Helical" evidence="8">
    <location>
        <begin position="95"/>
        <end position="114"/>
    </location>
</feature>
<dbReference type="InterPro" id="IPR004680">
    <property type="entry name" value="Cit_transptr-like_dom"/>
</dbReference>
<dbReference type="Pfam" id="PF03600">
    <property type="entry name" value="CitMHS"/>
    <property type="match status" value="1"/>
</dbReference>
<evidence type="ECO:0000256" key="2">
    <source>
        <dbReference type="ARBA" id="ARBA00009843"/>
    </source>
</evidence>
<evidence type="ECO:0000259" key="9">
    <source>
        <dbReference type="Pfam" id="PF03600"/>
    </source>
</evidence>
<dbReference type="GO" id="GO:0005886">
    <property type="term" value="C:plasma membrane"/>
    <property type="evidence" value="ECO:0007669"/>
    <property type="project" value="UniProtKB-SubCell"/>
</dbReference>
<feature type="transmembrane region" description="Helical" evidence="8">
    <location>
        <begin position="33"/>
        <end position="50"/>
    </location>
</feature>
<dbReference type="InterPro" id="IPR000802">
    <property type="entry name" value="Arsenical_pump_ArsB"/>
</dbReference>
<evidence type="ECO:0000313" key="11">
    <source>
        <dbReference type="Proteomes" id="UP000068196"/>
    </source>
</evidence>
<evidence type="ECO:0000313" key="10">
    <source>
        <dbReference type="EMBL" id="BAU22775.1"/>
    </source>
</evidence>